<proteinExistence type="predicted"/>
<evidence type="ECO:0000313" key="3">
    <source>
        <dbReference type="Proteomes" id="UP000473278"/>
    </source>
</evidence>
<gene>
    <name evidence="2" type="ORF">G3570_01010</name>
</gene>
<evidence type="ECO:0000259" key="1">
    <source>
        <dbReference type="Pfam" id="PF12706"/>
    </source>
</evidence>
<dbReference type="AlphaFoldDB" id="A0A6M1SZA4"/>
<organism evidence="2 3">
    <name type="scientific">Halalkalibaculum roseum</name>
    <dbReference type="NCBI Taxonomy" id="2709311"/>
    <lineage>
        <taxon>Bacteria</taxon>
        <taxon>Pseudomonadati</taxon>
        <taxon>Balneolota</taxon>
        <taxon>Balneolia</taxon>
        <taxon>Balneolales</taxon>
        <taxon>Balneolaceae</taxon>
        <taxon>Halalkalibaculum</taxon>
    </lineage>
</organism>
<dbReference type="GO" id="GO:0005737">
    <property type="term" value="C:cytoplasm"/>
    <property type="evidence" value="ECO:0007669"/>
    <property type="project" value="TreeGrafter"/>
</dbReference>
<feature type="domain" description="Metallo-beta-lactamase" evidence="1">
    <location>
        <begin position="110"/>
        <end position="307"/>
    </location>
</feature>
<dbReference type="InterPro" id="IPR001279">
    <property type="entry name" value="Metallo-B-lactamas"/>
</dbReference>
<reference evidence="2 3" key="1">
    <citation type="submission" date="2020-02" db="EMBL/GenBank/DDBJ databases">
        <title>Balneolaceae bacterium YR4-1, complete genome.</title>
        <authorList>
            <person name="Li Y."/>
            <person name="Wu S."/>
        </authorList>
    </citation>
    <scope>NUCLEOTIDE SEQUENCE [LARGE SCALE GENOMIC DNA]</scope>
    <source>
        <strain evidence="2 3">YR4-1</strain>
    </source>
</reference>
<name>A0A6M1SZA4_9BACT</name>
<protein>
    <submittedName>
        <fullName evidence="2">Twin-arginine translocation pathway signal</fullName>
    </submittedName>
</protein>
<sequence>MIFLISFLAAVVLLIFATYVVDFIIKAPSYKGPKSGHFNGKTFRNLDGIKARGFKDIIKWALSGDPGVWEKLSEEHTEFGTITHARNGYEDVHITFVNHATFLIQVDGINILTDPVWSLRASPFQWTGPKRMRPPGIDFKDLPEIDLVLISHNHYDHLDKNTVRALKKAFDPQFIVPLGVSEYLNQLGIEKTEEMDWWNKKEISDMLSISSVPAQHFSGRGLTDRDKTLWCGYVLEAPSSTIYFAGDTGYDGFFKKIGAKFKSIDVALIPIGAYRPRWFMRPIHVNPEEAVLIHRDIDAGTSIGMHFGTFPLADDGMSEPREDLEKAKKKHNLSPEEFIILDEGETYEAIPRQVMAERKTA</sequence>
<comment type="caution">
    <text evidence="2">The sequence shown here is derived from an EMBL/GenBank/DDBJ whole genome shotgun (WGS) entry which is preliminary data.</text>
</comment>
<dbReference type="Gene3D" id="3.60.15.10">
    <property type="entry name" value="Ribonuclease Z/Hydroxyacylglutathione hydrolase-like"/>
    <property type="match status" value="1"/>
</dbReference>
<dbReference type="EMBL" id="JAALLT010000001">
    <property type="protein sequence ID" value="NGP75195.1"/>
    <property type="molecule type" value="Genomic_DNA"/>
</dbReference>
<dbReference type="PANTHER" id="PTHR15032">
    <property type="entry name" value="N-ACYL-PHOSPHATIDYLETHANOLAMINE-HYDROLYZING PHOSPHOLIPASE D"/>
    <property type="match status" value="1"/>
</dbReference>
<dbReference type="Pfam" id="PF12706">
    <property type="entry name" value="Lactamase_B_2"/>
    <property type="match status" value="1"/>
</dbReference>
<keyword evidence="3" id="KW-1185">Reference proteome</keyword>
<dbReference type="RefSeq" id="WP_165138286.1">
    <property type="nucleotide sequence ID" value="NZ_JAALLT010000001.1"/>
</dbReference>
<dbReference type="SUPFAM" id="SSF56281">
    <property type="entry name" value="Metallo-hydrolase/oxidoreductase"/>
    <property type="match status" value="1"/>
</dbReference>
<dbReference type="InterPro" id="IPR036866">
    <property type="entry name" value="RibonucZ/Hydroxyglut_hydro"/>
</dbReference>
<accession>A0A6M1SZA4</accession>
<dbReference type="Proteomes" id="UP000473278">
    <property type="component" value="Unassembled WGS sequence"/>
</dbReference>
<evidence type="ECO:0000313" key="2">
    <source>
        <dbReference type="EMBL" id="NGP75195.1"/>
    </source>
</evidence>
<dbReference type="PANTHER" id="PTHR15032:SF4">
    <property type="entry name" value="N-ACYL-PHOSPHATIDYLETHANOLAMINE-HYDROLYZING PHOSPHOLIPASE D"/>
    <property type="match status" value="1"/>
</dbReference>